<keyword evidence="3" id="KW-1185">Reference proteome</keyword>
<proteinExistence type="predicted"/>
<feature type="signal peptide" evidence="1">
    <location>
        <begin position="1"/>
        <end position="21"/>
    </location>
</feature>
<comment type="caution">
    <text evidence="2">The sequence shown here is derived from an EMBL/GenBank/DDBJ whole genome shotgun (WGS) entry which is preliminary data.</text>
</comment>
<sequence length="112" mass="12256">MAKSFFWVLLGCLLMTSNGYASTLSDPTAPPNSRKHNNTTKRAALPSLQAIIVGGEQPGAILNQRFVAVNQNISGFTLSRLHQDYVVLARAGKQYKIKLDKVSVKRITVQGQ</sequence>
<name>A0ABU7G7Y4_9ALTE</name>
<accession>A0ABU7G7Y4</accession>
<organism evidence="2 3">
    <name type="scientific">Agarivorans aestuarii</name>
    <dbReference type="NCBI Taxonomy" id="1563703"/>
    <lineage>
        <taxon>Bacteria</taxon>
        <taxon>Pseudomonadati</taxon>
        <taxon>Pseudomonadota</taxon>
        <taxon>Gammaproteobacteria</taxon>
        <taxon>Alteromonadales</taxon>
        <taxon>Alteromonadaceae</taxon>
        <taxon>Agarivorans</taxon>
    </lineage>
</organism>
<reference evidence="3" key="1">
    <citation type="submission" date="2023-07" db="EMBL/GenBank/DDBJ databases">
        <title>Draft genome sequence of Agarivorans aestuarii strain ZMCS4, a CAZymes producing bacteria isolated from the marine brown algae Clodostephus spongiosus.</title>
        <authorList>
            <person name="Lorente B."/>
            <person name="Cabral C."/>
            <person name="Frias J."/>
            <person name="Faria J."/>
            <person name="Toubarro D."/>
        </authorList>
    </citation>
    <scope>NUCLEOTIDE SEQUENCE [LARGE SCALE GENOMIC DNA]</scope>
    <source>
        <strain evidence="3">ZMCS4</strain>
    </source>
</reference>
<dbReference type="RefSeq" id="WP_329776310.1">
    <property type="nucleotide sequence ID" value="NZ_JAYDYW010000013.1"/>
</dbReference>
<evidence type="ECO:0000256" key="1">
    <source>
        <dbReference type="SAM" id="SignalP"/>
    </source>
</evidence>
<feature type="chain" id="PRO_5047299181" description="MSHA biogenesis protein MshK" evidence="1">
    <location>
        <begin position="22"/>
        <end position="112"/>
    </location>
</feature>
<dbReference type="EMBL" id="JAYDYW010000013">
    <property type="protein sequence ID" value="MEE1675395.1"/>
    <property type="molecule type" value="Genomic_DNA"/>
</dbReference>
<gene>
    <name evidence="2" type="ORF">SNR37_000720</name>
</gene>
<dbReference type="Proteomes" id="UP001310248">
    <property type="component" value="Unassembled WGS sequence"/>
</dbReference>
<evidence type="ECO:0008006" key="4">
    <source>
        <dbReference type="Google" id="ProtNLM"/>
    </source>
</evidence>
<evidence type="ECO:0000313" key="2">
    <source>
        <dbReference type="EMBL" id="MEE1675395.1"/>
    </source>
</evidence>
<evidence type="ECO:0000313" key="3">
    <source>
        <dbReference type="Proteomes" id="UP001310248"/>
    </source>
</evidence>
<keyword evidence="1" id="KW-0732">Signal</keyword>
<protein>
    <recommendedName>
        <fullName evidence="4">MSHA biogenesis protein MshK</fullName>
    </recommendedName>
</protein>